<dbReference type="Gene3D" id="3.80.10.10">
    <property type="entry name" value="Ribonuclease Inhibitor"/>
    <property type="match status" value="1"/>
</dbReference>
<dbReference type="InterPro" id="IPR032675">
    <property type="entry name" value="LRR_dom_sf"/>
</dbReference>
<dbReference type="OrthoDB" id="10597976at2759"/>
<dbReference type="EMBL" id="JAAAIN010001085">
    <property type="protein sequence ID" value="KAG0307206.1"/>
    <property type="molecule type" value="Genomic_DNA"/>
</dbReference>
<organism evidence="1 2">
    <name type="scientific">Linnemannia gamsii</name>
    <dbReference type="NCBI Taxonomy" id="64522"/>
    <lineage>
        <taxon>Eukaryota</taxon>
        <taxon>Fungi</taxon>
        <taxon>Fungi incertae sedis</taxon>
        <taxon>Mucoromycota</taxon>
        <taxon>Mortierellomycotina</taxon>
        <taxon>Mortierellomycetes</taxon>
        <taxon>Mortierellales</taxon>
        <taxon>Mortierellaceae</taxon>
        <taxon>Linnemannia</taxon>
    </lineage>
</organism>
<accession>A0A9P6QZP4</accession>
<reference evidence="1" key="1">
    <citation type="journal article" date="2020" name="Fungal Divers.">
        <title>Resolving the Mortierellaceae phylogeny through synthesis of multi-gene phylogenetics and phylogenomics.</title>
        <authorList>
            <person name="Vandepol N."/>
            <person name="Liber J."/>
            <person name="Desiro A."/>
            <person name="Na H."/>
            <person name="Kennedy M."/>
            <person name="Barry K."/>
            <person name="Grigoriev I.V."/>
            <person name="Miller A.N."/>
            <person name="O'Donnell K."/>
            <person name="Stajich J.E."/>
            <person name="Bonito G."/>
        </authorList>
    </citation>
    <scope>NUCLEOTIDE SEQUENCE</scope>
    <source>
        <strain evidence="1">NVP60</strain>
    </source>
</reference>
<evidence type="ECO:0000313" key="2">
    <source>
        <dbReference type="Proteomes" id="UP000823405"/>
    </source>
</evidence>
<gene>
    <name evidence="1" type="ORF">BGZ97_000469</name>
</gene>
<protein>
    <submittedName>
        <fullName evidence="1">Uncharacterized protein</fullName>
    </submittedName>
</protein>
<dbReference type="Proteomes" id="UP000823405">
    <property type="component" value="Unassembled WGS sequence"/>
</dbReference>
<comment type="caution">
    <text evidence="1">The sequence shown here is derived from an EMBL/GenBank/DDBJ whole genome shotgun (WGS) entry which is preliminary data.</text>
</comment>
<evidence type="ECO:0000313" key="1">
    <source>
        <dbReference type="EMBL" id="KAG0307206.1"/>
    </source>
</evidence>
<sequence length="331" mass="38420">MQGPFEHTDIISNYIQLIPEKKIAHLIIPRLWEQSHGQISTSLQRHFQSLCVINFSEALRISSTCLREILISCPNIEELEVTNIGGWEHRTSITLGDAVAESWVCTRLKKLTMAVRIALDTYDSDFDFVNDVSENDRRAMFREAMARLAQLLGQLTELEELDLRRSGREVIEASELVMDNSEVGINAARDQNYPFRKPTGYRNGWLHGLLTLGNPDTGNPNTLCYFKDLTKLTVVKGTLQESEQEYHQNMRSEEATWIRDNWRSLVTLEVMYEGFRQDMNQNTFNLSEPLKSMFMIRGDLQLVNKARHPLCYESYVAYMNRLREWNLSHHQ</sequence>
<keyword evidence="2" id="KW-1185">Reference proteome</keyword>
<name>A0A9P6QZP4_9FUNG</name>
<proteinExistence type="predicted"/>
<dbReference type="AlphaFoldDB" id="A0A9P6QZP4"/>
<dbReference type="SUPFAM" id="SSF52047">
    <property type="entry name" value="RNI-like"/>
    <property type="match status" value="1"/>
</dbReference>